<feature type="compositionally biased region" description="Polar residues" evidence="10">
    <location>
        <begin position="491"/>
        <end position="500"/>
    </location>
</feature>
<dbReference type="Pfam" id="PF00400">
    <property type="entry name" value="WD40"/>
    <property type="match status" value="3"/>
</dbReference>
<dbReference type="SUPFAM" id="SSF50978">
    <property type="entry name" value="WD40 repeat-like"/>
    <property type="match status" value="2"/>
</dbReference>
<proteinExistence type="inferred from homology"/>
<evidence type="ECO:0000256" key="10">
    <source>
        <dbReference type="SAM" id="MobiDB-lite"/>
    </source>
</evidence>
<dbReference type="CTD" id="31620"/>
<dbReference type="PROSITE" id="PS50082">
    <property type="entry name" value="WD_REPEATS_2"/>
    <property type="match status" value="4"/>
</dbReference>
<protein>
    <recommendedName>
        <fullName evidence="9">Coronin</fullName>
    </recommendedName>
</protein>
<dbReference type="GO" id="GO:0003779">
    <property type="term" value="F:actin binding"/>
    <property type="evidence" value="ECO:0007669"/>
    <property type="project" value="UniProtKB-KW"/>
</dbReference>
<dbReference type="PANTHER" id="PTHR10856:SF20">
    <property type="entry name" value="CORONIN-7"/>
    <property type="match status" value="1"/>
</dbReference>
<dbReference type="InterPro" id="IPR015505">
    <property type="entry name" value="Coronin"/>
</dbReference>
<feature type="repeat" description="WD" evidence="8">
    <location>
        <begin position="167"/>
        <end position="199"/>
    </location>
</feature>
<dbReference type="Proteomes" id="UP001652680">
    <property type="component" value="Unassembled WGS sequence"/>
</dbReference>
<dbReference type="SMART" id="SM01166">
    <property type="entry name" value="DUF1899"/>
    <property type="match status" value="2"/>
</dbReference>
<evidence type="ECO:0000256" key="7">
    <source>
        <dbReference type="ARBA" id="ARBA00024838"/>
    </source>
</evidence>
<dbReference type="GO" id="GO:0005737">
    <property type="term" value="C:cytoplasm"/>
    <property type="evidence" value="ECO:0007669"/>
    <property type="project" value="UniProtKB-SubCell"/>
</dbReference>
<dbReference type="FunFam" id="2.130.10.10:FF:000076">
    <property type="entry name" value="Coronin"/>
    <property type="match status" value="1"/>
</dbReference>
<evidence type="ECO:0000313" key="12">
    <source>
        <dbReference type="EnsemblMetazoa" id="XP_044316939.1"/>
    </source>
</evidence>
<feature type="domain" description="DUF1899" evidence="11">
    <location>
        <begin position="612"/>
        <end position="677"/>
    </location>
</feature>
<reference evidence="13" key="1">
    <citation type="journal article" date="2021" name="Elife">
        <title>Highly contiguous assemblies of 101 drosophilid genomes.</title>
        <authorList>
            <person name="Kim B.Y."/>
            <person name="Wang J.R."/>
            <person name="Miller D.E."/>
            <person name="Barmina O."/>
            <person name="Delaney E."/>
            <person name="Thompson A."/>
            <person name="Comeault A.A."/>
            <person name="Peede D."/>
            <person name="D'Agostino E.R."/>
            <person name="Pelaez J."/>
            <person name="Aguilar J.M."/>
            <person name="Haji D."/>
            <person name="Matsunaga T."/>
            <person name="Armstrong E.E."/>
            <person name="Zych M."/>
            <person name="Ogawa Y."/>
            <person name="Stamenkovic-Radak M."/>
            <person name="Jelic M."/>
            <person name="Veselinovic M.S."/>
            <person name="Tanaskovic M."/>
            <person name="Eric P."/>
            <person name="Gao J.J."/>
            <person name="Katoh T.K."/>
            <person name="Toda M.J."/>
            <person name="Watabe H."/>
            <person name="Watada M."/>
            <person name="Davis J.S."/>
            <person name="Moyle L.C."/>
            <person name="Manoli G."/>
            <person name="Bertolini E."/>
            <person name="Kostal V."/>
            <person name="Hawley R.S."/>
            <person name="Takahashi A."/>
            <person name="Jones C.D."/>
            <person name="Price D.K."/>
            <person name="Whiteman N."/>
            <person name="Kopp A."/>
            <person name="Matute D.R."/>
            <person name="Petrov D.A."/>
        </authorList>
    </citation>
    <scope>NUCLEOTIDE SEQUENCE [LARGE SCALE GENOMIC DNA]</scope>
</reference>
<feature type="repeat" description="WD" evidence="8">
    <location>
        <begin position="75"/>
        <end position="117"/>
    </location>
</feature>
<keyword evidence="5 9" id="KW-0677">Repeat</keyword>
<organism evidence="14">
    <name type="scientific">Drosophila rhopaloa</name>
    <name type="common">Fruit fly</name>
    <dbReference type="NCBI Taxonomy" id="1041015"/>
    <lineage>
        <taxon>Eukaryota</taxon>
        <taxon>Metazoa</taxon>
        <taxon>Ecdysozoa</taxon>
        <taxon>Arthropoda</taxon>
        <taxon>Hexapoda</taxon>
        <taxon>Insecta</taxon>
        <taxon>Pterygota</taxon>
        <taxon>Neoptera</taxon>
        <taxon>Endopterygota</taxon>
        <taxon>Diptera</taxon>
        <taxon>Brachycera</taxon>
        <taxon>Muscomorpha</taxon>
        <taxon>Ephydroidea</taxon>
        <taxon>Drosophilidae</taxon>
        <taxon>Drosophila</taxon>
        <taxon>Sophophora</taxon>
    </lineage>
</organism>
<feature type="region of interest" description="Disordered" evidence="10">
    <location>
        <begin position="466"/>
        <end position="566"/>
    </location>
</feature>
<dbReference type="InterPro" id="IPR001680">
    <property type="entry name" value="WD40_rpt"/>
</dbReference>
<evidence type="ECO:0000313" key="14">
    <source>
        <dbReference type="RefSeq" id="XP_016984962.1"/>
    </source>
</evidence>
<dbReference type="GO" id="GO:0030036">
    <property type="term" value="P:actin cytoskeleton organization"/>
    <property type="evidence" value="ECO:0007669"/>
    <property type="project" value="UniProtKB-ARBA"/>
</dbReference>
<evidence type="ECO:0000256" key="4">
    <source>
        <dbReference type="ARBA" id="ARBA00022574"/>
    </source>
</evidence>
<feature type="repeat" description="WD" evidence="8">
    <location>
        <begin position="736"/>
        <end position="778"/>
    </location>
</feature>
<dbReference type="AlphaFoldDB" id="A0A6P4F3K7"/>
<reference evidence="14" key="2">
    <citation type="submission" date="2025-04" db="UniProtKB">
        <authorList>
            <consortium name="RefSeq"/>
        </authorList>
    </citation>
    <scope>IDENTIFICATION</scope>
</reference>
<dbReference type="OrthoDB" id="1850764at2759"/>
<dbReference type="SMART" id="SM00320">
    <property type="entry name" value="WD40"/>
    <property type="match status" value="6"/>
</dbReference>
<dbReference type="PANTHER" id="PTHR10856">
    <property type="entry name" value="CORONIN"/>
    <property type="match status" value="1"/>
</dbReference>
<comment type="subcellular location">
    <subcellularLocation>
        <location evidence="1">Cytoplasm</location>
    </subcellularLocation>
</comment>
<gene>
    <name evidence="14" type="primary">LOC108048647</name>
    <name evidence="12" type="synonym">108048647</name>
</gene>
<dbReference type="RefSeq" id="XP_044316939.1">
    <property type="nucleotide sequence ID" value="XM_044461004.1"/>
</dbReference>
<evidence type="ECO:0000256" key="1">
    <source>
        <dbReference type="ARBA" id="ARBA00004496"/>
    </source>
</evidence>
<evidence type="ECO:0000313" key="13">
    <source>
        <dbReference type="Proteomes" id="UP001652680"/>
    </source>
</evidence>
<evidence type="ECO:0000256" key="5">
    <source>
        <dbReference type="ARBA" id="ARBA00022737"/>
    </source>
</evidence>
<keyword evidence="4 8" id="KW-0853">WD repeat</keyword>
<sequence length="1073" mass="119114">MAWRFKASKYKNAAPIVPKAEACVREICVGSYQTYGNNIAASGAFMAFNWEHTGSSVAVLPLDDCGRKSKTMPLLHGHTDTVTDLKFSPFHDGLLATASQDCLVKIWHIPEKGLEQSLSDPEAIFSHKQRRVETVGFHPTADGLMYSTAAGCVALFDLSTQKEIFSNNEHPEVIQSASWREDGSVLATSCKDKCVRIFDPRAAGSPIQLTAESHQSIKDSRVVWLGNQQRILTTGFDAARLRQVIIRDVRNFNTPEKTLELDCSTGILMPLFDPDTNMLFLAGKGDTTINYLEITDKDPYLIEGLRHTGEQTKGACLVPKRALKVMEAEVNRVLQLTSNMVIPIMYQVPRKTYRDFHADLYPETTGYKTDLVAGEWLNGSNQAVPKMSLDPAKREHGDEPIIPRLGPKPFSSTTGDVSFDKVFAVPLAPGSHENISNVGQDSAVEMTPAQGVKPDLIVEIEIKKKHEREPAVAGNGVQKSLTTSERRKIFEQNSESSETSMEGEDRTGADLQRLSTSRSSFAERRRIYENRSKSQVDEKPQSPVPLRREHSKVEPLKPSQQQQQGNVIDTKRISVPEGKLMEEHRRGNGAGLKKSATEAAFSAASTKRTSTVFGKVSKFRHLKGTPGHKSTHIENLRNLSRQIPGECNGFHANQERVAVPLSGPGGKIAIFELSRPGRLPDGVIPSLVNGSNIMDFQWDPFDAQRLAVACDDGIVKIWHIETGGLSEPTNTPAGELTAHLDKIYFIRFHPLAADVLLTASYDMTIKLWDLRTMSEKCSLSGHTDQIFDFAWSPCGRLGATVCKDGKIRVYNPRKSETPIREGNGPVGTRGARITWALEGHYIVCTGFDKVSERQISVYNAQKLSAPLNTASLDVSPSILIPFYDEDSSTLFVTGKGDSTIYCYEITDEEPYICPLSHHRCTSLHQGLSFLTKNHCDVASVEFSKAYRLTNTTIEPLSFTVPRIKSELFQDDLFPPTRITWSATLSAEDWFASNDKAAPKVSLKPEGMETLSSIQQVPAQPIKKPDHPQFGGQKSEYEINKQQEIQKSVSARMEFTTKLEQDDMEGVDENEWQE</sequence>
<feature type="domain" description="DUF1899" evidence="11">
    <location>
        <begin position="4"/>
        <end position="66"/>
    </location>
</feature>
<dbReference type="Pfam" id="PF16300">
    <property type="entry name" value="WD40_4"/>
    <property type="match status" value="2"/>
</dbReference>
<dbReference type="FunFam" id="2.130.10.10:FF:000362">
    <property type="entry name" value="Coronin"/>
    <property type="match status" value="1"/>
</dbReference>
<feature type="compositionally biased region" description="Basic and acidic residues" evidence="10">
    <location>
        <begin position="521"/>
        <end position="555"/>
    </location>
</feature>
<keyword evidence="3" id="KW-0963">Cytoplasm</keyword>
<dbReference type="InterPro" id="IPR019775">
    <property type="entry name" value="WD40_repeat_CS"/>
</dbReference>
<dbReference type="Pfam" id="PF12894">
    <property type="entry name" value="ANAPC4_WD40"/>
    <property type="match status" value="1"/>
</dbReference>
<reference evidence="12" key="3">
    <citation type="submission" date="2025-05" db="UniProtKB">
        <authorList>
            <consortium name="EnsemblMetazoa"/>
        </authorList>
    </citation>
    <scope>IDENTIFICATION</scope>
</reference>
<evidence type="ECO:0000259" key="11">
    <source>
        <dbReference type="SMART" id="SM01166"/>
    </source>
</evidence>
<keyword evidence="13" id="KW-1185">Reference proteome</keyword>
<comment type="function">
    <text evidence="7">F-actin regulator involved in anterograde Golgi to endosome transport: upon ubiquitination via 'Lys-33'-linked ubiquitin chains by the BCR(KLHL20) E3 ubiquitin ligase complex, interacts with EPS15 and localizes to the trans-Golgi network, where it promotes actin polymerization, thereby facilitating post-Golgi trafficking. May play a role in the maintenance of the Golgi apparatus morphology.</text>
</comment>
<dbReference type="PROSITE" id="PS50294">
    <property type="entry name" value="WD_REPEATS_REGION"/>
    <property type="match status" value="2"/>
</dbReference>
<evidence type="ECO:0000256" key="2">
    <source>
        <dbReference type="ARBA" id="ARBA00009482"/>
    </source>
</evidence>
<dbReference type="SMART" id="SM01167">
    <property type="entry name" value="DUF1900"/>
    <property type="match status" value="2"/>
</dbReference>
<name>A0A6P4F3K7_DRORH</name>
<dbReference type="InterPro" id="IPR015943">
    <property type="entry name" value="WD40/YVTN_repeat-like_dom_sf"/>
</dbReference>
<dbReference type="EnsemblMetazoa" id="XM_044461004.1">
    <property type="protein sequence ID" value="XP_044316939.1"/>
    <property type="gene ID" value="LOC108048647"/>
</dbReference>
<dbReference type="Pfam" id="PF08953">
    <property type="entry name" value="DUF1899"/>
    <property type="match status" value="2"/>
</dbReference>
<evidence type="ECO:0000256" key="3">
    <source>
        <dbReference type="ARBA" id="ARBA00022490"/>
    </source>
</evidence>
<dbReference type="InterPro" id="IPR036322">
    <property type="entry name" value="WD40_repeat_dom_sf"/>
</dbReference>
<keyword evidence="6" id="KW-0009">Actin-binding</keyword>
<evidence type="ECO:0000256" key="9">
    <source>
        <dbReference type="RuleBase" id="RU280818"/>
    </source>
</evidence>
<dbReference type="InterPro" id="IPR015048">
    <property type="entry name" value="DUF1899"/>
</dbReference>
<dbReference type="RefSeq" id="XP_016984962.1">
    <property type="nucleotide sequence ID" value="XM_017129473.1"/>
</dbReference>
<evidence type="ECO:0000256" key="6">
    <source>
        <dbReference type="ARBA" id="ARBA00023203"/>
    </source>
</evidence>
<accession>A0A6P4F3K7</accession>
<dbReference type="Gene3D" id="2.130.10.10">
    <property type="entry name" value="YVTN repeat-like/Quinoprotein amine dehydrogenase"/>
    <property type="match status" value="2"/>
</dbReference>
<feature type="repeat" description="WD" evidence="8">
    <location>
        <begin position="779"/>
        <end position="820"/>
    </location>
</feature>
<dbReference type="InterPro" id="IPR024977">
    <property type="entry name" value="Apc4-like_WD40_dom"/>
</dbReference>
<dbReference type="PROSITE" id="PS00678">
    <property type="entry name" value="WD_REPEATS_1"/>
    <property type="match status" value="1"/>
</dbReference>
<evidence type="ECO:0000256" key="8">
    <source>
        <dbReference type="PROSITE-ProRule" id="PRU00221"/>
    </source>
</evidence>
<comment type="similarity">
    <text evidence="2 9">Belongs to the WD repeat coronin family.</text>
</comment>
<dbReference type="GeneID" id="108048647"/>